<dbReference type="Proteomes" id="UP000006693">
    <property type="component" value="Chromosome 1"/>
</dbReference>
<evidence type="ECO:0000313" key="3">
    <source>
        <dbReference type="Proteomes" id="UP000006693"/>
    </source>
</evidence>
<organism evidence="2 3">
    <name type="scientific">Burkholderia mallei (strain ATCC 23344)</name>
    <dbReference type="NCBI Taxonomy" id="243160"/>
    <lineage>
        <taxon>Bacteria</taxon>
        <taxon>Pseudomonadati</taxon>
        <taxon>Pseudomonadota</taxon>
        <taxon>Betaproteobacteria</taxon>
        <taxon>Burkholderiales</taxon>
        <taxon>Burkholderiaceae</taxon>
        <taxon>Burkholderia</taxon>
        <taxon>pseudomallei group</taxon>
    </lineage>
</organism>
<gene>
    <name evidence="2" type="ordered locus">BMA0119</name>
</gene>
<name>A0A0H2WGY0_BURMA</name>
<keyword evidence="3" id="KW-1185">Reference proteome</keyword>
<evidence type="ECO:0000313" key="2">
    <source>
        <dbReference type="EMBL" id="AAU48671.1"/>
    </source>
</evidence>
<dbReference type="EMBL" id="CP000010">
    <property type="protein sequence ID" value="AAU48671.1"/>
    <property type="molecule type" value="Genomic_DNA"/>
</dbReference>
<dbReference type="AlphaFoldDB" id="A0A0H2WGY0"/>
<feature type="compositionally biased region" description="Basic and acidic residues" evidence="1">
    <location>
        <begin position="70"/>
        <end position="83"/>
    </location>
</feature>
<dbReference type="HOGENOM" id="CLU_2536112_0_0_4"/>
<sequence length="83" mass="9156">MPAAATAPNADRSLRFPNLFRRVPHLGTPLAREPSFAIEISRFAARCMSVRLIGVDGRPRRAEGSGPTDSLRHDVPRLDPRLP</sequence>
<accession>A0A0H2WGY0</accession>
<protein>
    <submittedName>
        <fullName evidence="2">Uncharacterized protein</fullName>
    </submittedName>
</protein>
<reference evidence="2 3" key="1">
    <citation type="journal article" date="2004" name="Proc. Natl. Acad. Sci. U.S.A.">
        <title>Structural flexibility in the Burkholderia mallei genome.</title>
        <authorList>
            <person name="Nierman W.C."/>
            <person name="DeShazer D."/>
            <person name="Kim H.S."/>
            <person name="Tettelin H."/>
            <person name="Nelson K.E."/>
            <person name="Feldblyum T."/>
            <person name="Ulrich R.L."/>
            <person name="Ronning C.M."/>
            <person name="Brinkac L.M."/>
            <person name="Daugherty S.C."/>
            <person name="Davidsen T.D."/>
            <person name="Deboy R.T."/>
            <person name="Dimitrov G."/>
            <person name="Dodson R.J."/>
            <person name="Durkin A.S."/>
            <person name="Gwinn M.L."/>
            <person name="Haft D.H."/>
            <person name="Khouri H."/>
            <person name="Kolonay J.F."/>
            <person name="Madupu R."/>
            <person name="Mohammoud Y."/>
            <person name="Nelson W.C."/>
            <person name="Radune D."/>
            <person name="Romero C.M."/>
            <person name="Sarria S."/>
            <person name="Selengut J."/>
            <person name="Shamblin C."/>
            <person name="Sullivan S.A."/>
            <person name="White O."/>
            <person name="Yu Y."/>
            <person name="Zafar N."/>
            <person name="Zhou L."/>
            <person name="Fraser C.M."/>
        </authorList>
    </citation>
    <scope>NUCLEOTIDE SEQUENCE [LARGE SCALE GENOMIC DNA]</scope>
    <source>
        <strain evidence="2 3">ATCC 23344</strain>
    </source>
</reference>
<evidence type="ECO:0000256" key="1">
    <source>
        <dbReference type="SAM" id="MobiDB-lite"/>
    </source>
</evidence>
<feature type="region of interest" description="Disordered" evidence="1">
    <location>
        <begin position="57"/>
        <end position="83"/>
    </location>
</feature>
<dbReference type="KEGG" id="bma:BMA0119"/>
<proteinExistence type="predicted"/>